<proteinExistence type="predicted"/>
<name>A0A1V9YPC4_ACHHY</name>
<accession>A0A1V9YPC4</accession>
<dbReference type="OrthoDB" id="167685at2759"/>
<dbReference type="EMBL" id="JNBR01001431">
    <property type="protein sequence ID" value="OQR87572.1"/>
    <property type="molecule type" value="Genomic_DNA"/>
</dbReference>
<keyword evidence="1" id="KW-0472">Membrane</keyword>
<evidence type="ECO:0000313" key="3">
    <source>
        <dbReference type="Proteomes" id="UP000243579"/>
    </source>
</evidence>
<dbReference type="Proteomes" id="UP000243579">
    <property type="component" value="Unassembled WGS sequence"/>
</dbReference>
<sequence>MASLLTEALKNVEMRTDAITGLSNELVRLDVQLQDAHYKAKQDPDEGEAVLQLYVAFLAKRDDLIAELQREQISVPWQLRMKIDEFEQSLKERKAMPYAKGAKKRELRKVEELQKQATASPETMAPQWERKDSFSIVLPLVLALGTLIVAYIMRTPIFGGEDRGL</sequence>
<evidence type="ECO:0000313" key="2">
    <source>
        <dbReference type="EMBL" id="OQR87572.1"/>
    </source>
</evidence>
<comment type="caution">
    <text evidence="2">The sequence shown here is derived from an EMBL/GenBank/DDBJ whole genome shotgun (WGS) entry which is preliminary data.</text>
</comment>
<gene>
    <name evidence="2" type="ORF">ACHHYP_08499</name>
</gene>
<keyword evidence="3" id="KW-1185">Reference proteome</keyword>
<keyword evidence="1" id="KW-1133">Transmembrane helix</keyword>
<dbReference type="AlphaFoldDB" id="A0A1V9YPC4"/>
<keyword evidence="1" id="KW-0812">Transmembrane</keyword>
<reference evidence="2 3" key="1">
    <citation type="journal article" date="2014" name="Genome Biol. Evol.">
        <title>The secreted proteins of Achlya hypogyna and Thraustotheca clavata identify the ancestral oomycete secretome and reveal gene acquisitions by horizontal gene transfer.</title>
        <authorList>
            <person name="Misner I."/>
            <person name="Blouin N."/>
            <person name="Leonard G."/>
            <person name="Richards T.A."/>
            <person name="Lane C.E."/>
        </authorList>
    </citation>
    <scope>NUCLEOTIDE SEQUENCE [LARGE SCALE GENOMIC DNA]</scope>
    <source>
        <strain evidence="2 3">ATCC 48635</strain>
    </source>
</reference>
<protein>
    <submittedName>
        <fullName evidence="2">Uncharacterized protein</fullName>
    </submittedName>
</protein>
<organism evidence="2 3">
    <name type="scientific">Achlya hypogyna</name>
    <name type="common">Oomycete</name>
    <name type="synonym">Protoachlya hypogyna</name>
    <dbReference type="NCBI Taxonomy" id="1202772"/>
    <lineage>
        <taxon>Eukaryota</taxon>
        <taxon>Sar</taxon>
        <taxon>Stramenopiles</taxon>
        <taxon>Oomycota</taxon>
        <taxon>Saprolegniomycetes</taxon>
        <taxon>Saprolegniales</taxon>
        <taxon>Achlyaceae</taxon>
        <taxon>Achlya</taxon>
    </lineage>
</organism>
<feature type="transmembrane region" description="Helical" evidence="1">
    <location>
        <begin position="134"/>
        <end position="153"/>
    </location>
</feature>
<evidence type="ECO:0000256" key="1">
    <source>
        <dbReference type="SAM" id="Phobius"/>
    </source>
</evidence>